<reference evidence="1 2" key="1">
    <citation type="submission" date="2020-12" db="EMBL/GenBank/DDBJ databases">
        <title>Revised draft genomes of Rhodomicrobium vannielii ATCC 17100 and Rhodomicrobium udaipurense JA643.</title>
        <authorList>
            <person name="Conners E.M."/>
            <person name="Davenport E.J."/>
            <person name="Bose A."/>
        </authorList>
    </citation>
    <scope>NUCLEOTIDE SEQUENCE [LARGE SCALE GENOMIC DNA]</scope>
    <source>
        <strain evidence="1 2">JA643</strain>
    </source>
</reference>
<dbReference type="RefSeq" id="WP_037237986.1">
    <property type="nucleotide sequence ID" value="NZ_JAEMUK010000078.1"/>
</dbReference>
<accession>A0A8I1KKN5</accession>
<dbReference type="SUPFAM" id="SSF53300">
    <property type="entry name" value="vWA-like"/>
    <property type="match status" value="1"/>
</dbReference>
<dbReference type="AlphaFoldDB" id="A0A8I1KKN5"/>
<dbReference type="Proteomes" id="UP000623250">
    <property type="component" value="Unassembled WGS sequence"/>
</dbReference>
<gene>
    <name evidence="1" type="ORF">JDN41_12620</name>
</gene>
<evidence type="ECO:0000313" key="2">
    <source>
        <dbReference type="Proteomes" id="UP000623250"/>
    </source>
</evidence>
<proteinExistence type="predicted"/>
<name>A0A8I1KKN5_9HYPH</name>
<protein>
    <submittedName>
        <fullName evidence="1">VWA domain-containing protein</fullName>
    </submittedName>
</protein>
<evidence type="ECO:0000313" key="1">
    <source>
        <dbReference type="EMBL" id="MBJ7544391.1"/>
    </source>
</evidence>
<dbReference type="EMBL" id="JAEMUK010000078">
    <property type="protein sequence ID" value="MBJ7544391.1"/>
    <property type="molecule type" value="Genomic_DNA"/>
</dbReference>
<comment type="caution">
    <text evidence="1">The sequence shown here is derived from an EMBL/GenBank/DDBJ whole genome shotgun (WGS) entry which is preliminary data.</text>
</comment>
<sequence>MAKITKPPTKKEQAPLEMEVSERSEIDAFLDRIRSTPPPSSGHGRLIFAMDATMSRQPTWDMALKVQADMFDAVKAVGGLDVKLVFFRGTDECKASRWVNDAGALARLMTAVSCRGGFTQIRKVLKHALAEAGAGKVSAVVYVGDAMEENVDELADLAGKLGLLSVPVFLFQEGHDGIAQAAFREIARLTGGATCRFGPGSAAELRELLAAVAHYAAGGWRALADYAKGRVAPTVLLEQMSKP</sequence>
<keyword evidence="2" id="KW-1185">Reference proteome</keyword>
<organism evidence="1 2">
    <name type="scientific">Rhodomicrobium udaipurense</name>
    <dbReference type="NCBI Taxonomy" id="1202716"/>
    <lineage>
        <taxon>Bacteria</taxon>
        <taxon>Pseudomonadati</taxon>
        <taxon>Pseudomonadota</taxon>
        <taxon>Alphaproteobacteria</taxon>
        <taxon>Hyphomicrobiales</taxon>
        <taxon>Hyphomicrobiaceae</taxon>
        <taxon>Rhodomicrobium</taxon>
    </lineage>
</organism>
<dbReference type="InterPro" id="IPR036465">
    <property type="entry name" value="vWFA_dom_sf"/>
</dbReference>